<keyword evidence="2" id="KW-1185">Reference proteome</keyword>
<reference evidence="2" key="1">
    <citation type="submission" date="2018-12" db="EMBL/GenBank/DDBJ databases">
        <title>Maribacter lutimaris sp. nov., isolated from marine sediment.</title>
        <authorList>
            <person name="Kim K.K."/>
        </authorList>
    </citation>
    <scope>NUCLEOTIDE SEQUENCE [LARGE SCALE GENOMIC DNA]</scope>
    <source>
        <strain evidence="2">PoM-212</strain>
    </source>
</reference>
<dbReference type="EMBL" id="QUSX01000005">
    <property type="protein sequence ID" value="RRQ47507.1"/>
    <property type="molecule type" value="Genomic_DNA"/>
</dbReference>
<dbReference type="Proteomes" id="UP000286990">
    <property type="component" value="Unassembled WGS sequence"/>
</dbReference>
<proteinExistence type="predicted"/>
<protein>
    <submittedName>
        <fullName evidence="1">Uncharacterized protein</fullName>
    </submittedName>
</protein>
<name>A0A3R8WCN4_9FLAO</name>
<accession>A0A3R8WCN4</accession>
<evidence type="ECO:0000313" key="1">
    <source>
        <dbReference type="EMBL" id="RRQ47507.1"/>
    </source>
</evidence>
<organism evidence="1 2">
    <name type="scientific">Maribacter algicola</name>
    <dbReference type="NCBI Taxonomy" id="2498892"/>
    <lineage>
        <taxon>Bacteria</taxon>
        <taxon>Pseudomonadati</taxon>
        <taxon>Bacteroidota</taxon>
        <taxon>Flavobacteriia</taxon>
        <taxon>Flavobacteriales</taxon>
        <taxon>Flavobacteriaceae</taxon>
        <taxon>Maribacter</taxon>
    </lineage>
</organism>
<evidence type="ECO:0000313" key="2">
    <source>
        <dbReference type="Proteomes" id="UP000286990"/>
    </source>
</evidence>
<comment type="caution">
    <text evidence="1">The sequence shown here is derived from an EMBL/GenBank/DDBJ whole genome shotgun (WGS) entry which is preliminary data.</text>
</comment>
<sequence>MMELYTDQIYLLMKTILFFMLVICTGAFAQAQKPVSEMKVRTISMPITEPMDQTNLGEKLPAVTGIFVLKHSRVKRALSFVVEEKTEKLA</sequence>
<dbReference type="AlphaFoldDB" id="A0A3R8WCN4"/>
<gene>
    <name evidence="1" type="ORF">DZC72_17385</name>
</gene>